<evidence type="ECO:0000313" key="13">
    <source>
        <dbReference type="RefSeq" id="XP_013789205.1"/>
    </source>
</evidence>
<feature type="transmembrane region" description="Helical" evidence="11">
    <location>
        <begin position="12"/>
        <end position="30"/>
    </location>
</feature>
<comment type="subcellular location">
    <subcellularLocation>
        <location evidence="1">Cell membrane</location>
        <topology evidence="1">Multi-pass membrane protein</topology>
    </subcellularLocation>
</comment>
<organism evidence="12 13">
    <name type="scientific">Limulus polyphemus</name>
    <name type="common">Atlantic horseshoe crab</name>
    <dbReference type="NCBI Taxonomy" id="6850"/>
    <lineage>
        <taxon>Eukaryota</taxon>
        <taxon>Metazoa</taxon>
        <taxon>Ecdysozoa</taxon>
        <taxon>Arthropoda</taxon>
        <taxon>Chelicerata</taxon>
        <taxon>Merostomata</taxon>
        <taxon>Xiphosura</taxon>
        <taxon>Limulidae</taxon>
        <taxon>Limulus</taxon>
    </lineage>
</organism>
<protein>
    <submittedName>
        <fullName evidence="13">Otopetrin-2-like</fullName>
    </submittedName>
</protein>
<feature type="transmembrane region" description="Helical" evidence="11">
    <location>
        <begin position="351"/>
        <end position="370"/>
    </location>
</feature>
<proteinExistence type="inferred from homology"/>
<evidence type="ECO:0000256" key="6">
    <source>
        <dbReference type="ARBA" id="ARBA00022781"/>
    </source>
</evidence>
<name>A0ABM1BV09_LIMPO</name>
<evidence type="ECO:0000256" key="10">
    <source>
        <dbReference type="ARBA" id="ARBA00023303"/>
    </source>
</evidence>
<gene>
    <name evidence="13" type="primary">LOC106473073</name>
</gene>
<evidence type="ECO:0000313" key="12">
    <source>
        <dbReference type="Proteomes" id="UP000694941"/>
    </source>
</evidence>
<keyword evidence="6" id="KW-0375">Hydrogen ion transport</keyword>
<evidence type="ECO:0000256" key="5">
    <source>
        <dbReference type="ARBA" id="ARBA00022692"/>
    </source>
</evidence>
<evidence type="ECO:0000256" key="3">
    <source>
        <dbReference type="ARBA" id="ARBA00022448"/>
    </source>
</evidence>
<comment type="similarity">
    <text evidence="2">Belongs to the otopetrin family.</text>
</comment>
<keyword evidence="12" id="KW-1185">Reference proteome</keyword>
<evidence type="ECO:0000256" key="2">
    <source>
        <dbReference type="ARBA" id="ARBA00006513"/>
    </source>
</evidence>
<keyword evidence="5 11" id="KW-0812">Transmembrane</keyword>
<feature type="transmembrane region" description="Helical" evidence="11">
    <location>
        <begin position="317"/>
        <end position="339"/>
    </location>
</feature>
<keyword evidence="4" id="KW-1003">Cell membrane</keyword>
<evidence type="ECO:0000256" key="8">
    <source>
        <dbReference type="ARBA" id="ARBA00023065"/>
    </source>
</evidence>
<feature type="non-terminal residue" evidence="13">
    <location>
        <position position="1"/>
    </location>
</feature>
<reference evidence="13" key="1">
    <citation type="submission" date="2025-08" db="UniProtKB">
        <authorList>
            <consortium name="RefSeq"/>
        </authorList>
    </citation>
    <scope>IDENTIFICATION</scope>
    <source>
        <tissue evidence="13">Muscle</tissue>
    </source>
</reference>
<evidence type="ECO:0000256" key="1">
    <source>
        <dbReference type="ARBA" id="ARBA00004651"/>
    </source>
</evidence>
<evidence type="ECO:0000256" key="4">
    <source>
        <dbReference type="ARBA" id="ARBA00022475"/>
    </source>
</evidence>
<evidence type="ECO:0000256" key="11">
    <source>
        <dbReference type="SAM" id="Phobius"/>
    </source>
</evidence>
<keyword evidence="7 11" id="KW-1133">Transmembrane helix</keyword>
<keyword evidence="3" id="KW-0813">Transport</keyword>
<accession>A0ABM1BV09</accession>
<keyword evidence="9 11" id="KW-0472">Membrane</keyword>
<evidence type="ECO:0000256" key="7">
    <source>
        <dbReference type="ARBA" id="ARBA00022989"/>
    </source>
</evidence>
<feature type="transmembrane region" description="Helical" evidence="11">
    <location>
        <begin position="202"/>
        <end position="222"/>
    </location>
</feature>
<keyword evidence="10" id="KW-0407">Ion channel</keyword>
<feature type="transmembrane region" description="Helical" evidence="11">
    <location>
        <begin position="274"/>
        <end position="297"/>
    </location>
</feature>
<sequence>EIIHSLGWFRHIALMHLVATNIAVWIRHVTWEVAREWESLNHLKINSKDRWPLDGYNFTLHTINEKREHNIFFTRQCRWRIQDNDKMEPMTALHNCLQSSKSGWIWDKSTPFLYSFVIQYSLIGSVMAYYLWKNINVFSRRQRKSVISEYEDDVCQTPYFTTDCRGANKGLFLGLLVLVAGIMVIVLFYVRREDDTMYFDALFANVVLHSAILFSSTIAVLIGLARVPSLSPRSRRARKLNGFLQHIGVLAVYGYGLFGLVVGGLELHSFKHMLLFLDGGLMVIHSFLQSLFIHQVLRRSCGYKEALLKARPGRQVVTFLVFSNLVLWLMETFTAQNYVTSHLQLDFFGERVWGMICRVLMPLMIFYRFHSSAALMDAWRNAYKPKNI</sequence>
<dbReference type="RefSeq" id="XP_013789205.1">
    <property type="nucleotide sequence ID" value="XM_013933751.2"/>
</dbReference>
<dbReference type="Pfam" id="PF03189">
    <property type="entry name" value="Otopetrin"/>
    <property type="match status" value="1"/>
</dbReference>
<evidence type="ECO:0000256" key="9">
    <source>
        <dbReference type="ARBA" id="ARBA00023136"/>
    </source>
</evidence>
<dbReference type="InterPro" id="IPR004878">
    <property type="entry name" value="Otopetrin"/>
</dbReference>
<keyword evidence="8" id="KW-0406">Ion transport</keyword>
<feature type="transmembrane region" description="Helical" evidence="11">
    <location>
        <begin position="243"/>
        <end position="262"/>
    </location>
</feature>
<dbReference type="PANTHER" id="PTHR21522:SF32">
    <property type="entry name" value="OTOPETRIN-2"/>
    <property type="match status" value="1"/>
</dbReference>
<dbReference type="Proteomes" id="UP000694941">
    <property type="component" value="Unplaced"/>
</dbReference>
<feature type="transmembrane region" description="Helical" evidence="11">
    <location>
        <begin position="170"/>
        <end position="190"/>
    </location>
</feature>
<dbReference type="GeneID" id="106473073"/>
<feature type="transmembrane region" description="Helical" evidence="11">
    <location>
        <begin position="112"/>
        <end position="132"/>
    </location>
</feature>
<dbReference type="PANTHER" id="PTHR21522">
    <property type="entry name" value="PROTON CHANNEL OTOP"/>
    <property type="match status" value="1"/>
</dbReference>